<name>A0A8K0RNU9_9HYPO</name>
<proteinExistence type="predicted"/>
<sequence>MQKHQGTSGNTALLSITVTNMGSESITVQTHGRQHFLIPHGVFQPEEEFPPNDNRPRIVNPDRPSPEATIQIFDVSTNKVVRGVSKRRVHGHYPQKDLRPTLDLLTTLGPGKPLARHVDVGGLLSNLPDGEYGLRMEPRGMWWCIGDCKDWDGDCVPHDLFSTLIPPSMLECEDVVKVRVENGGVLP</sequence>
<protein>
    <submittedName>
        <fullName evidence="1">Uncharacterized protein</fullName>
    </submittedName>
</protein>
<dbReference type="OrthoDB" id="5272229at2759"/>
<dbReference type="Proteomes" id="UP000813427">
    <property type="component" value="Unassembled WGS sequence"/>
</dbReference>
<comment type="caution">
    <text evidence="1">The sequence shown here is derived from an EMBL/GenBank/DDBJ whole genome shotgun (WGS) entry which is preliminary data.</text>
</comment>
<gene>
    <name evidence="1" type="ORF">BKA59DRAFT_236160</name>
</gene>
<evidence type="ECO:0000313" key="2">
    <source>
        <dbReference type="Proteomes" id="UP000813427"/>
    </source>
</evidence>
<accession>A0A8K0RNU9</accession>
<dbReference type="AlphaFoldDB" id="A0A8K0RNU9"/>
<evidence type="ECO:0000313" key="1">
    <source>
        <dbReference type="EMBL" id="KAH7238090.1"/>
    </source>
</evidence>
<keyword evidence="2" id="KW-1185">Reference proteome</keyword>
<dbReference type="EMBL" id="JAGPXF010000006">
    <property type="protein sequence ID" value="KAH7238090.1"/>
    <property type="molecule type" value="Genomic_DNA"/>
</dbReference>
<reference evidence="1" key="1">
    <citation type="journal article" date="2021" name="Nat. Commun.">
        <title>Genetic determinants of endophytism in the Arabidopsis root mycobiome.</title>
        <authorList>
            <person name="Mesny F."/>
            <person name="Miyauchi S."/>
            <person name="Thiergart T."/>
            <person name="Pickel B."/>
            <person name="Atanasova L."/>
            <person name="Karlsson M."/>
            <person name="Huettel B."/>
            <person name="Barry K.W."/>
            <person name="Haridas S."/>
            <person name="Chen C."/>
            <person name="Bauer D."/>
            <person name="Andreopoulos W."/>
            <person name="Pangilinan J."/>
            <person name="LaButti K."/>
            <person name="Riley R."/>
            <person name="Lipzen A."/>
            <person name="Clum A."/>
            <person name="Drula E."/>
            <person name="Henrissat B."/>
            <person name="Kohler A."/>
            <person name="Grigoriev I.V."/>
            <person name="Martin F.M."/>
            <person name="Hacquard S."/>
        </authorList>
    </citation>
    <scope>NUCLEOTIDE SEQUENCE</scope>
    <source>
        <strain evidence="1">MPI-SDFR-AT-0068</strain>
    </source>
</reference>
<organism evidence="1 2">
    <name type="scientific">Fusarium tricinctum</name>
    <dbReference type="NCBI Taxonomy" id="61284"/>
    <lineage>
        <taxon>Eukaryota</taxon>
        <taxon>Fungi</taxon>
        <taxon>Dikarya</taxon>
        <taxon>Ascomycota</taxon>
        <taxon>Pezizomycotina</taxon>
        <taxon>Sordariomycetes</taxon>
        <taxon>Hypocreomycetidae</taxon>
        <taxon>Hypocreales</taxon>
        <taxon>Nectriaceae</taxon>
        <taxon>Fusarium</taxon>
        <taxon>Fusarium tricinctum species complex</taxon>
    </lineage>
</organism>